<sequence length="312" mass="35150">MNGQEDTGEIPEVEVDGVVVPVRGEDEDEDLLEYEDNSGEEGEGEGQSGEGIVDQLNPQSNTTANAEVRQAAESLLKKQLPKVLVHYQDDKFLLFNYDDARDDDEEAYPIICENTKYNNGSCTELLASVRKFLETYYNRILFGSKEILFEIPALDLTLCEDNIYNNQITFSDIETIFRILRERSMANSEEDVPLCLEANISTRPRFVSRYNALVELTESTASLKNIKPFSNSENNPLVLDDNEPSVSNPPDSIVMDLDEDEEAGKDKKTPETVETAKENEEEEDSVMDSDPDELLEIMTEGEEVSPDEKVHI</sequence>
<protein>
    <recommendedName>
        <fullName evidence="4">Reduced meiotic recombination protein 1</fullName>
    </recommendedName>
</protein>
<dbReference type="GO" id="GO:0006311">
    <property type="term" value="P:meiotic gene conversion"/>
    <property type="evidence" value="ECO:0007669"/>
    <property type="project" value="EnsemblFungi"/>
</dbReference>
<keyword evidence="3" id="KW-1185">Reference proteome</keyword>
<proteinExistence type="predicted"/>
<dbReference type="eggNOG" id="ENOG502RZ15">
    <property type="taxonomic scope" value="Eukaryota"/>
</dbReference>
<dbReference type="GeneID" id="96903724"/>
<feature type="compositionally biased region" description="Basic and acidic residues" evidence="1">
    <location>
        <begin position="264"/>
        <end position="278"/>
    </location>
</feature>
<evidence type="ECO:0008006" key="4">
    <source>
        <dbReference type="Google" id="ProtNLM"/>
    </source>
</evidence>
<feature type="compositionally biased region" description="Acidic residues" evidence="1">
    <location>
        <begin position="1"/>
        <end position="15"/>
    </location>
</feature>
<feature type="compositionally biased region" description="Acidic residues" evidence="1">
    <location>
        <begin position="25"/>
        <end position="44"/>
    </location>
</feature>
<name>G0VF26_NAUCA</name>
<dbReference type="InParanoid" id="G0VF26"/>
<reference key="2">
    <citation type="submission" date="2011-08" db="EMBL/GenBank/DDBJ databases">
        <title>Genome sequence of Naumovozyma castellii.</title>
        <authorList>
            <person name="Gordon J.L."/>
            <person name="Armisen D."/>
            <person name="Proux-Wera E."/>
            <person name="OhEigeartaigh S.S."/>
            <person name="Byrne K.P."/>
            <person name="Wolfe K.H."/>
        </authorList>
    </citation>
    <scope>NUCLEOTIDE SEQUENCE</scope>
    <source>
        <strain>Type strain:CBS 4309</strain>
    </source>
</reference>
<feature type="region of interest" description="Disordered" evidence="1">
    <location>
        <begin position="1"/>
        <end position="58"/>
    </location>
</feature>
<dbReference type="GO" id="GO:0007131">
    <property type="term" value="P:reciprocal meiotic recombination"/>
    <property type="evidence" value="ECO:0007669"/>
    <property type="project" value="EnsemblFungi"/>
</dbReference>
<dbReference type="HOGENOM" id="CLU_065860_0_0_1"/>
<evidence type="ECO:0000313" key="2">
    <source>
        <dbReference type="EMBL" id="CCC70091.1"/>
    </source>
</evidence>
<feature type="compositionally biased region" description="Acidic residues" evidence="1">
    <location>
        <begin position="279"/>
        <end position="305"/>
    </location>
</feature>
<dbReference type="InterPro" id="IPR018822">
    <property type="entry name" value="UPF0646"/>
</dbReference>
<dbReference type="FunCoup" id="G0VF26">
    <property type="interactions" value="59"/>
</dbReference>
<dbReference type="OMA" id="FSNDETH"/>
<dbReference type="EMBL" id="HE576756">
    <property type="protein sequence ID" value="CCC70091.1"/>
    <property type="molecule type" value="Genomic_DNA"/>
</dbReference>
<accession>G0VF26</accession>
<dbReference type="RefSeq" id="XP_003676452.1">
    <property type="nucleotide sequence ID" value="XM_003676404.1"/>
</dbReference>
<reference evidence="2 3" key="1">
    <citation type="journal article" date="2011" name="Proc. Natl. Acad. Sci. U.S.A.">
        <title>Evolutionary erosion of yeast sex chromosomes by mating-type switching accidents.</title>
        <authorList>
            <person name="Gordon J.L."/>
            <person name="Armisen D."/>
            <person name="Proux-Wera E."/>
            <person name="Oheigeartaigh S.S."/>
            <person name="Byrne K.P."/>
            <person name="Wolfe K.H."/>
        </authorList>
    </citation>
    <scope>NUCLEOTIDE SEQUENCE [LARGE SCALE GENOMIC DNA]</scope>
    <source>
        <strain evidence="3">ATCC 76901 / BCRC 22586 / CBS 4309 / NBRC 1992 / NRRL Y-12630</strain>
    </source>
</reference>
<dbReference type="OrthoDB" id="2507795at2759"/>
<dbReference type="Pfam" id="PF10336">
    <property type="entry name" value="DUF2420"/>
    <property type="match status" value="1"/>
</dbReference>
<evidence type="ECO:0000256" key="1">
    <source>
        <dbReference type="SAM" id="MobiDB-lite"/>
    </source>
</evidence>
<dbReference type="Proteomes" id="UP000001640">
    <property type="component" value="Chromosome 5"/>
</dbReference>
<gene>
    <name evidence="2" type="primary">NCAS0E00210</name>
    <name evidence="2" type="ordered locus">NCAS_0E00210</name>
</gene>
<dbReference type="KEGG" id="ncs:NCAS_0E00210"/>
<dbReference type="STRING" id="1064592.G0VF26"/>
<dbReference type="AlphaFoldDB" id="G0VF26"/>
<organism evidence="2 3">
    <name type="scientific">Naumovozyma castellii</name>
    <name type="common">Yeast</name>
    <name type="synonym">Saccharomyces castellii</name>
    <dbReference type="NCBI Taxonomy" id="27288"/>
    <lineage>
        <taxon>Eukaryota</taxon>
        <taxon>Fungi</taxon>
        <taxon>Dikarya</taxon>
        <taxon>Ascomycota</taxon>
        <taxon>Saccharomycotina</taxon>
        <taxon>Saccharomycetes</taxon>
        <taxon>Saccharomycetales</taxon>
        <taxon>Saccharomycetaceae</taxon>
        <taxon>Naumovozyma</taxon>
    </lineage>
</organism>
<evidence type="ECO:0000313" key="3">
    <source>
        <dbReference type="Proteomes" id="UP000001640"/>
    </source>
</evidence>
<feature type="region of interest" description="Disordered" evidence="1">
    <location>
        <begin position="232"/>
        <end position="312"/>
    </location>
</feature>